<proteinExistence type="predicted"/>
<dbReference type="AlphaFoldDB" id="A0A4T2C4I5"/>
<evidence type="ECO:0000313" key="2">
    <source>
        <dbReference type="Proteomes" id="UP000306192"/>
    </source>
</evidence>
<protein>
    <submittedName>
        <fullName evidence="1">Uncharacterized protein</fullName>
    </submittedName>
</protein>
<reference evidence="1 2" key="1">
    <citation type="journal article" date="2019" name="Microorganisms">
        <title>Systematic Affiliation and Genome Analysis of Subtercola vilae DB165(T) with Particular Emphasis on Cold Adaptation of an Isolate from a High-Altitude Cold Volcano Lake.</title>
        <authorList>
            <person name="Villalobos A.S."/>
            <person name="Wiese J."/>
            <person name="Imhoff J.F."/>
            <person name="Dorador C."/>
            <person name="Keller A."/>
            <person name="Hentschel U."/>
        </authorList>
    </citation>
    <scope>NUCLEOTIDE SEQUENCE [LARGE SCALE GENOMIC DNA]</scope>
    <source>
        <strain evidence="1 2">DB165</strain>
    </source>
</reference>
<evidence type="ECO:0000313" key="1">
    <source>
        <dbReference type="EMBL" id="TIH38980.1"/>
    </source>
</evidence>
<dbReference type="Proteomes" id="UP000306192">
    <property type="component" value="Unassembled WGS sequence"/>
</dbReference>
<organism evidence="1 2">
    <name type="scientific">Subtercola vilae</name>
    <dbReference type="NCBI Taxonomy" id="2056433"/>
    <lineage>
        <taxon>Bacteria</taxon>
        <taxon>Bacillati</taxon>
        <taxon>Actinomycetota</taxon>
        <taxon>Actinomycetes</taxon>
        <taxon>Micrococcales</taxon>
        <taxon>Microbacteriaceae</taxon>
        <taxon>Subtercola</taxon>
    </lineage>
</organism>
<accession>A0A4T2C4I5</accession>
<dbReference type="EMBL" id="QYRT01000007">
    <property type="protein sequence ID" value="TIH38980.1"/>
    <property type="molecule type" value="Genomic_DNA"/>
</dbReference>
<keyword evidence="2" id="KW-1185">Reference proteome</keyword>
<name>A0A4T2C4I5_9MICO</name>
<sequence>MVLACQTWQVSLTQTSSAYPATQDKARQLAVEAAASDPQWQPIADDMTTLVALGTDTSSAAVTKGQATFTDLSNQCRSVGVVVNGG</sequence>
<comment type="caution">
    <text evidence="1">The sequence shown here is derived from an EMBL/GenBank/DDBJ whole genome shotgun (WGS) entry which is preliminary data.</text>
</comment>
<gene>
    <name evidence="1" type="ORF">D4765_05265</name>
</gene>